<reference evidence="2" key="1">
    <citation type="submission" date="2015-07" db="EMBL/GenBank/DDBJ databases">
        <title>MeaNS - Measles Nucleotide Surveillance Program.</title>
        <authorList>
            <person name="Tran T."/>
            <person name="Druce J."/>
        </authorList>
    </citation>
    <scope>NUCLEOTIDE SEQUENCE</scope>
    <source>
        <strain evidence="2">UCB-OBI-ISO-001</strain>
        <tissue evidence="2">Gonad</tissue>
    </source>
</reference>
<dbReference type="AlphaFoldDB" id="A0A0L8H6E9"/>
<dbReference type="EMBL" id="KQ419088">
    <property type="protein sequence ID" value="KOF84649.1"/>
    <property type="molecule type" value="Genomic_DNA"/>
</dbReference>
<keyword evidence="1" id="KW-0472">Membrane</keyword>
<keyword evidence="1" id="KW-0812">Transmembrane</keyword>
<name>A0A0L8H6E9_OCTBM</name>
<evidence type="ECO:0000256" key="1">
    <source>
        <dbReference type="SAM" id="Phobius"/>
    </source>
</evidence>
<accession>A0A0L8H6E9</accession>
<organism evidence="2">
    <name type="scientific">Octopus bimaculoides</name>
    <name type="common">California two-spotted octopus</name>
    <dbReference type="NCBI Taxonomy" id="37653"/>
    <lineage>
        <taxon>Eukaryota</taxon>
        <taxon>Metazoa</taxon>
        <taxon>Spiralia</taxon>
        <taxon>Lophotrochozoa</taxon>
        <taxon>Mollusca</taxon>
        <taxon>Cephalopoda</taxon>
        <taxon>Coleoidea</taxon>
        <taxon>Octopodiformes</taxon>
        <taxon>Octopoda</taxon>
        <taxon>Incirrata</taxon>
        <taxon>Octopodidae</taxon>
        <taxon>Octopus</taxon>
    </lineage>
</organism>
<protein>
    <submittedName>
        <fullName evidence="2">Uncharacterized protein</fullName>
    </submittedName>
</protein>
<keyword evidence="1" id="KW-1133">Transmembrane helix</keyword>
<evidence type="ECO:0000313" key="2">
    <source>
        <dbReference type="EMBL" id="KOF84649.1"/>
    </source>
</evidence>
<feature type="transmembrane region" description="Helical" evidence="1">
    <location>
        <begin position="26"/>
        <end position="49"/>
    </location>
</feature>
<sequence length="51" mass="5877">MYSSFHLSTSDLTIKTIASSQQIMKFVITALTLLDIFRYISLFCAQIVFRI</sequence>
<proteinExistence type="predicted"/>
<gene>
    <name evidence="2" type="ORF">OCBIM_22021708mg</name>
</gene>